<keyword evidence="3" id="KW-1133">Transmembrane helix</keyword>
<accession>A0ABP8MLJ5</accession>
<keyword evidence="1 2" id="KW-0443">Lipid metabolism</keyword>
<feature type="domain" description="PNPLA" evidence="4">
    <location>
        <begin position="16"/>
        <end position="331"/>
    </location>
</feature>
<sequence>MPDQAPDQTPTFYLGLCMAGAISAGAYTAGVMDYLIEALDRWEQARNSPDPAIRQSVPQHKVVINVITGASAGGIAAAIALAALQRKIEHVTNGQYKNFTGNNKLYEAWINLTANEMLPELLKTSDIDTDGGASLLNSNFVDKIADEILNLGAGEKVVRPYISDDLELCLSLSNLTGFTTEIVFSNILADSQKSLAAQADNQNAPRYLARTHRDFGHFRIGKTYQNDGRIPLWFEESGQTGIDTLRDCAKATGAFPIGLRWRKVVRPVRYINDNPLINPYVDWNNGKPRIVKQLLSDDPATPAAGVDRNGNYSSLNVDGGMLNNEPFDTTDKLLQMRGVDLRSGAGQTPGTVLMIDPFPSVPGKDPAVPNRNIPLREIVEELYKTMRSELLVKADVLQKAASANNYCQFLIAPSRDDRSNPSRKIFGAAAIACGSLGGFGGFLTRKFREHDFQLGRHNCQSFLRKHFLIPLDADNPIFAHGYQHLQHTGPGTYSKQASGDSSPRTFVPIIPDVDPQGRLNQDQEPEPSWPALTYPEIEDLLIKNSNEIESRLKKLTLANFKLGFFKRLLVSWFSTKVSEDSHSQITAQLKAHDLVRE</sequence>
<dbReference type="Gene3D" id="3.40.1090.10">
    <property type="entry name" value="Cytosolic phospholipase A2 catalytic domain"/>
    <property type="match status" value="1"/>
</dbReference>
<feature type="transmembrane region" description="Helical" evidence="3">
    <location>
        <begin position="12"/>
        <end position="36"/>
    </location>
</feature>
<dbReference type="InterPro" id="IPR016035">
    <property type="entry name" value="Acyl_Trfase/lysoPLipase"/>
</dbReference>
<organism evidence="5 6">
    <name type="scientific">Nibrella saemangeumensis</name>
    <dbReference type="NCBI Taxonomy" id="1084526"/>
    <lineage>
        <taxon>Bacteria</taxon>
        <taxon>Pseudomonadati</taxon>
        <taxon>Bacteroidota</taxon>
        <taxon>Cytophagia</taxon>
        <taxon>Cytophagales</taxon>
        <taxon>Spirosomataceae</taxon>
        <taxon>Nibrella</taxon>
    </lineage>
</organism>
<dbReference type="RefSeq" id="WP_345241844.1">
    <property type="nucleotide sequence ID" value="NZ_BAABHD010000014.1"/>
</dbReference>
<evidence type="ECO:0000256" key="2">
    <source>
        <dbReference type="PROSITE-ProRule" id="PRU01161"/>
    </source>
</evidence>
<dbReference type="PROSITE" id="PS51635">
    <property type="entry name" value="PNPLA"/>
    <property type="match status" value="1"/>
</dbReference>
<dbReference type="EMBL" id="BAABHD010000014">
    <property type="protein sequence ID" value="GAA4451395.1"/>
    <property type="molecule type" value="Genomic_DNA"/>
</dbReference>
<name>A0ABP8MLJ5_9BACT</name>
<dbReference type="InterPro" id="IPR002641">
    <property type="entry name" value="PNPLA_dom"/>
</dbReference>
<keyword evidence="3" id="KW-0812">Transmembrane</keyword>
<evidence type="ECO:0000259" key="4">
    <source>
        <dbReference type="PROSITE" id="PS51635"/>
    </source>
</evidence>
<keyword evidence="2" id="KW-0378">Hydrolase</keyword>
<dbReference type="Proteomes" id="UP001501175">
    <property type="component" value="Unassembled WGS sequence"/>
</dbReference>
<reference evidence="6" key="1">
    <citation type="journal article" date="2019" name="Int. J. Syst. Evol. Microbiol.">
        <title>The Global Catalogue of Microorganisms (GCM) 10K type strain sequencing project: providing services to taxonomists for standard genome sequencing and annotation.</title>
        <authorList>
            <consortium name="The Broad Institute Genomics Platform"/>
            <consortium name="The Broad Institute Genome Sequencing Center for Infectious Disease"/>
            <person name="Wu L."/>
            <person name="Ma J."/>
        </authorList>
    </citation>
    <scope>NUCLEOTIDE SEQUENCE [LARGE SCALE GENOMIC DNA]</scope>
    <source>
        <strain evidence="6">JCM 17927</strain>
    </source>
</reference>
<keyword evidence="6" id="KW-1185">Reference proteome</keyword>
<evidence type="ECO:0000313" key="6">
    <source>
        <dbReference type="Proteomes" id="UP001501175"/>
    </source>
</evidence>
<feature type="active site" description="Proton acceptor" evidence="2">
    <location>
        <position position="318"/>
    </location>
</feature>
<keyword evidence="3" id="KW-0472">Membrane</keyword>
<evidence type="ECO:0000313" key="5">
    <source>
        <dbReference type="EMBL" id="GAA4451395.1"/>
    </source>
</evidence>
<feature type="short sequence motif" description="DGA/G" evidence="2">
    <location>
        <begin position="318"/>
        <end position="320"/>
    </location>
</feature>
<comment type="caution">
    <text evidence="2">Lacks conserved residue(s) required for the propagation of feature annotation.</text>
</comment>
<protein>
    <submittedName>
        <fullName evidence="5">Patatin-like phospholipase family protein</fullName>
    </submittedName>
</protein>
<feature type="active site" description="Nucleophile" evidence="2">
    <location>
        <position position="71"/>
    </location>
</feature>
<dbReference type="Pfam" id="PF01734">
    <property type="entry name" value="Patatin"/>
    <property type="match status" value="1"/>
</dbReference>
<feature type="short sequence motif" description="GXSXG" evidence="2">
    <location>
        <begin position="69"/>
        <end position="73"/>
    </location>
</feature>
<dbReference type="SUPFAM" id="SSF52151">
    <property type="entry name" value="FabD/lysophospholipase-like"/>
    <property type="match status" value="1"/>
</dbReference>
<proteinExistence type="predicted"/>
<keyword evidence="2" id="KW-0442">Lipid degradation</keyword>
<feature type="transmembrane region" description="Helical" evidence="3">
    <location>
        <begin position="62"/>
        <end position="84"/>
    </location>
</feature>
<comment type="caution">
    <text evidence="5">The sequence shown here is derived from an EMBL/GenBank/DDBJ whole genome shotgun (WGS) entry which is preliminary data.</text>
</comment>
<gene>
    <name evidence="5" type="ORF">GCM10023189_13390</name>
</gene>
<evidence type="ECO:0000256" key="3">
    <source>
        <dbReference type="SAM" id="Phobius"/>
    </source>
</evidence>
<evidence type="ECO:0000256" key="1">
    <source>
        <dbReference type="ARBA" id="ARBA00023098"/>
    </source>
</evidence>